<dbReference type="FunFam" id="3.30.160.60:FF:000041">
    <property type="entry name" value="Zinc finger protein ZIC 1"/>
    <property type="match status" value="1"/>
</dbReference>
<feature type="domain" description="C2H2-type" evidence="7">
    <location>
        <begin position="58"/>
        <end position="87"/>
    </location>
</feature>
<dbReference type="GO" id="GO:0005634">
    <property type="term" value="C:nucleus"/>
    <property type="evidence" value="ECO:0007669"/>
    <property type="project" value="UniProtKB-ARBA"/>
</dbReference>
<dbReference type="FunFam" id="3.30.160.60:FF:000039">
    <property type="entry name" value="Zinc finger protein ZIC 1"/>
    <property type="match status" value="1"/>
</dbReference>
<dbReference type="InterPro" id="IPR013087">
    <property type="entry name" value="Znf_C2H2_type"/>
</dbReference>
<keyword evidence="2" id="KW-0677">Repeat</keyword>
<keyword evidence="9" id="KW-1185">Reference proteome</keyword>
<dbReference type="PROSITE" id="PS50157">
    <property type="entry name" value="ZINC_FINGER_C2H2_2"/>
    <property type="match status" value="2"/>
</dbReference>
<dbReference type="Proteomes" id="UP000002280">
    <property type="component" value="Chromosome 7"/>
</dbReference>
<dbReference type="Gene3D" id="3.30.160.60">
    <property type="entry name" value="Classic Zinc Finger"/>
    <property type="match status" value="2"/>
</dbReference>
<reference evidence="8 9" key="1">
    <citation type="journal article" date="2007" name="Nature">
        <title>Genome of the marsupial Monodelphis domestica reveals innovation in non-coding sequences.</title>
        <authorList>
            <person name="Mikkelsen T.S."/>
            <person name="Wakefield M.J."/>
            <person name="Aken B."/>
            <person name="Amemiya C.T."/>
            <person name="Chang J.L."/>
            <person name="Duke S."/>
            <person name="Garber M."/>
            <person name="Gentles A.J."/>
            <person name="Goodstadt L."/>
            <person name="Heger A."/>
            <person name="Jurka J."/>
            <person name="Kamal M."/>
            <person name="Mauceli E."/>
            <person name="Searle S.M."/>
            <person name="Sharpe T."/>
            <person name="Baker M.L."/>
            <person name="Batzer M.A."/>
            <person name="Benos P.V."/>
            <person name="Belov K."/>
            <person name="Clamp M."/>
            <person name="Cook A."/>
            <person name="Cuff J."/>
            <person name="Das R."/>
            <person name="Davidow L."/>
            <person name="Deakin J.E."/>
            <person name="Fazzari M.J."/>
            <person name="Glass J.L."/>
            <person name="Grabherr M."/>
            <person name="Greally J.M."/>
            <person name="Gu W."/>
            <person name="Hore T.A."/>
            <person name="Huttley G.A."/>
            <person name="Kleber M."/>
            <person name="Jirtle R.L."/>
            <person name="Koina E."/>
            <person name="Lee J.T."/>
            <person name="Mahony S."/>
            <person name="Marra M.A."/>
            <person name="Miller R.D."/>
            <person name="Nicholls R.D."/>
            <person name="Oda M."/>
            <person name="Papenfuss A.T."/>
            <person name="Parra Z.E."/>
            <person name="Pollock D.D."/>
            <person name="Ray D.A."/>
            <person name="Schein J.E."/>
            <person name="Speed T.P."/>
            <person name="Thompson K."/>
            <person name="VandeBerg J.L."/>
            <person name="Wade C.M."/>
            <person name="Walker J.A."/>
            <person name="Waters P.D."/>
            <person name="Webber C."/>
            <person name="Weidman J.R."/>
            <person name="Xie X."/>
            <person name="Zody M.C."/>
            <person name="Baldwin J."/>
            <person name="Abdouelleil A."/>
            <person name="Abdulkadir J."/>
            <person name="Abebe A."/>
            <person name="Abera B."/>
            <person name="Abreu J."/>
            <person name="Acer S.C."/>
            <person name="Aftuck L."/>
            <person name="Alexander A."/>
            <person name="An P."/>
            <person name="Anderson E."/>
            <person name="Anderson S."/>
            <person name="Arachi H."/>
            <person name="Azer M."/>
            <person name="Bachantsang P."/>
            <person name="Barry A."/>
            <person name="Bayul T."/>
            <person name="Berlin A."/>
            <person name="Bessette D."/>
            <person name="Bloom T."/>
            <person name="Bloom T."/>
            <person name="Boguslavskiy L."/>
            <person name="Bonnet C."/>
            <person name="Boukhgalter B."/>
            <person name="Bourzgui I."/>
            <person name="Brown A."/>
            <person name="Cahill P."/>
            <person name="Channer S."/>
            <person name="Cheshatsang Y."/>
            <person name="Chuda L."/>
            <person name="Citroen M."/>
            <person name="Collymore A."/>
            <person name="Cooke P."/>
            <person name="Costello M."/>
            <person name="D'Aco K."/>
            <person name="Daza R."/>
            <person name="De Haan G."/>
            <person name="DeGray S."/>
            <person name="DeMaso C."/>
            <person name="Dhargay N."/>
            <person name="Dooley K."/>
            <person name="Dooley E."/>
            <person name="Doricent M."/>
            <person name="Dorje P."/>
            <person name="Dorjee K."/>
            <person name="Dupes A."/>
            <person name="Elong R."/>
            <person name="Falk J."/>
            <person name="Farina A."/>
            <person name="Faro S."/>
            <person name="Ferguson D."/>
            <person name="Fisher S."/>
            <person name="Foley C.D."/>
            <person name="Franke A."/>
            <person name="Friedrich D."/>
            <person name="Gadbois L."/>
            <person name="Gearin G."/>
            <person name="Gearin C.R."/>
            <person name="Giannoukos G."/>
            <person name="Goode T."/>
            <person name="Graham J."/>
            <person name="Grandbois E."/>
            <person name="Grewal S."/>
            <person name="Gyaltsen K."/>
            <person name="Hafez N."/>
            <person name="Hagos B."/>
            <person name="Hall J."/>
            <person name="Henson C."/>
            <person name="Hollinger A."/>
            <person name="Honan T."/>
            <person name="Huard M.D."/>
            <person name="Hughes L."/>
            <person name="Hurhula B."/>
            <person name="Husby M.E."/>
            <person name="Kamat A."/>
            <person name="Kanga B."/>
            <person name="Kashin S."/>
            <person name="Khazanovich D."/>
            <person name="Kisner P."/>
            <person name="Lance K."/>
            <person name="Lara M."/>
            <person name="Lee W."/>
            <person name="Lennon N."/>
            <person name="Letendre F."/>
            <person name="LeVine R."/>
            <person name="Lipovsky A."/>
            <person name="Liu X."/>
            <person name="Liu J."/>
            <person name="Liu S."/>
            <person name="Lokyitsang T."/>
            <person name="Lokyitsang Y."/>
            <person name="Lubonja R."/>
            <person name="Lui A."/>
            <person name="MacDonald P."/>
            <person name="Magnisalis V."/>
            <person name="Maru K."/>
            <person name="Matthews C."/>
            <person name="McCusker W."/>
            <person name="McDonough S."/>
            <person name="Mehta T."/>
            <person name="Meldrim J."/>
            <person name="Meneus L."/>
            <person name="Mihai O."/>
            <person name="Mihalev A."/>
            <person name="Mihova T."/>
            <person name="Mittelman R."/>
            <person name="Mlenga V."/>
            <person name="Montmayeur A."/>
            <person name="Mulrain L."/>
            <person name="Navidi A."/>
            <person name="Naylor J."/>
            <person name="Negash T."/>
            <person name="Nguyen T."/>
            <person name="Nguyen N."/>
            <person name="Nicol R."/>
            <person name="Norbu C."/>
            <person name="Norbu N."/>
            <person name="Novod N."/>
            <person name="O'Neill B."/>
            <person name="Osman S."/>
            <person name="Markiewicz E."/>
            <person name="Oyono O.L."/>
            <person name="Patti C."/>
            <person name="Phunkhang P."/>
            <person name="Pierre F."/>
            <person name="Priest M."/>
            <person name="Raghuraman S."/>
            <person name="Rege F."/>
            <person name="Reyes R."/>
            <person name="Rise C."/>
            <person name="Rogov P."/>
            <person name="Ross K."/>
            <person name="Ryan E."/>
            <person name="Settipalli S."/>
            <person name="Shea T."/>
            <person name="Sherpa N."/>
            <person name="Shi L."/>
            <person name="Shih D."/>
            <person name="Sparrow T."/>
            <person name="Spaulding J."/>
            <person name="Stalker J."/>
            <person name="Stange-Thomann N."/>
            <person name="Stavropoulos S."/>
            <person name="Stone C."/>
            <person name="Strader C."/>
            <person name="Tesfaye S."/>
            <person name="Thomson T."/>
            <person name="Thoulutsang Y."/>
            <person name="Thoulutsang D."/>
            <person name="Topham K."/>
            <person name="Topping I."/>
            <person name="Tsamla T."/>
            <person name="Vassiliev H."/>
            <person name="Vo A."/>
            <person name="Wangchuk T."/>
            <person name="Wangdi T."/>
            <person name="Weiand M."/>
            <person name="Wilkinson J."/>
            <person name="Wilson A."/>
            <person name="Yadav S."/>
            <person name="Young G."/>
            <person name="Yu Q."/>
            <person name="Zembek L."/>
            <person name="Zhong D."/>
            <person name="Zimmer A."/>
            <person name="Zwirko Z."/>
            <person name="Jaffe D.B."/>
            <person name="Alvarez P."/>
            <person name="Brockman W."/>
            <person name="Butler J."/>
            <person name="Chin C."/>
            <person name="Gnerre S."/>
            <person name="MacCallum I."/>
            <person name="Graves J.A."/>
            <person name="Ponting C.P."/>
            <person name="Breen M."/>
            <person name="Samollow P.B."/>
            <person name="Lander E.S."/>
            <person name="Lindblad-Toh K."/>
        </authorList>
    </citation>
    <scope>NUCLEOTIDE SEQUENCE [LARGE SCALE GENOMIC DNA]</scope>
</reference>
<name>A0A5F8GLP5_MONDO</name>
<organism evidence="8 9">
    <name type="scientific">Monodelphis domestica</name>
    <name type="common">Gray short-tailed opossum</name>
    <dbReference type="NCBI Taxonomy" id="13616"/>
    <lineage>
        <taxon>Eukaryota</taxon>
        <taxon>Metazoa</taxon>
        <taxon>Chordata</taxon>
        <taxon>Craniata</taxon>
        <taxon>Vertebrata</taxon>
        <taxon>Euteleostomi</taxon>
        <taxon>Mammalia</taxon>
        <taxon>Metatheria</taxon>
        <taxon>Didelphimorphia</taxon>
        <taxon>Didelphidae</taxon>
        <taxon>Monodelphis</taxon>
    </lineage>
</organism>
<evidence type="ECO:0000313" key="9">
    <source>
        <dbReference type="Proteomes" id="UP000002280"/>
    </source>
</evidence>
<evidence type="ECO:0000256" key="3">
    <source>
        <dbReference type="ARBA" id="ARBA00022771"/>
    </source>
</evidence>
<dbReference type="GO" id="GO:0000976">
    <property type="term" value="F:transcription cis-regulatory region binding"/>
    <property type="evidence" value="ECO:0007669"/>
    <property type="project" value="UniProtKB-ARBA"/>
</dbReference>
<protein>
    <recommendedName>
        <fullName evidence="7">C2H2-type domain-containing protein</fullName>
    </recommendedName>
</protein>
<proteinExistence type="predicted"/>
<dbReference type="Pfam" id="PF00096">
    <property type="entry name" value="zf-C2H2"/>
    <property type="match status" value="1"/>
</dbReference>
<dbReference type="InterPro" id="IPR050329">
    <property type="entry name" value="GLI_C2H2-zinc-finger"/>
</dbReference>
<evidence type="ECO:0000313" key="8">
    <source>
        <dbReference type="Ensembl" id="ENSMODP00000048440.1"/>
    </source>
</evidence>
<keyword evidence="3 5" id="KW-0863">Zinc-finger</keyword>
<dbReference type="OMA" id="REPCYAP"/>
<dbReference type="SUPFAM" id="SSF57667">
    <property type="entry name" value="beta-beta-alpha zinc fingers"/>
    <property type="match status" value="1"/>
</dbReference>
<dbReference type="GO" id="GO:0045944">
    <property type="term" value="P:positive regulation of transcription by RNA polymerase II"/>
    <property type="evidence" value="ECO:0007669"/>
    <property type="project" value="UniProtKB-ARBA"/>
</dbReference>
<dbReference type="PANTHER" id="PTHR19818">
    <property type="entry name" value="ZINC FINGER PROTEIN ZIC AND GLI"/>
    <property type="match status" value="1"/>
</dbReference>
<feature type="compositionally biased region" description="Basic residues" evidence="6">
    <location>
        <begin position="74"/>
        <end position="83"/>
    </location>
</feature>
<evidence type="ECO:0000256" key="4">
    <source>
        <dbReference type="ARBA" id="ARBA00022833"/>
    </source>
</evidence>
<dbReference type="GeneTree" id="ENSGT00940000160269"/>
<evidence type="ECO:0000256" key="2">
    <source>
        <dbReference type="ARBA" id="ARBA00022737"/>
    </source>
</evidence>
<dbReference type="SMART" id="SM00355">
    <property type="entry name" value="ZnF_C2H2"/>
    <property type="match status" value="2"/>
</dbReference>
<sequence length="131" mass="14584">MRYKTSLVMRKRLRLYRTALKESREKPFKCEFEGCDRRFANSSDRKKHSHVHTSDKPYNCKVRGCDKSYTHPSSLRKHMKVHCKSPPPSSGYDSSTPSLVSPSSDSGREPPGSAAAPAEPGASSRAANLSE</sequence>
<dbReference type="Ensembl" id="ENSMODT00000063208.1">
    <property type="protein sequence ID" value="ENSMODP00000048440.1"/>
    <property type="gene ID" value="ENSMODG00000021250.4"/>
</dbReference>
<feature type="region of interest" description="Disordered" evidence="6">
    <location>
        <begin position="69"/>
        <end position="131"/>
    </location>
</feature>
<reference evidence="8" key="2">
    <citation type="submission" date="2025-08" db="UniProtKB">
        <authorList>
            <consortium name="Ensembl"/>
        </authorList>
    </citation>
    <scope>IDENTIFICATION</scope>
</reference>
<evidence type="ECO:0000256" key="5">
    <source>
        <dbReference type="PROSITE-ProRule" id="PRU00042"/>
    </source>
</evidence>
<evidence type="ECO:0000256" key="6">
    <source>
        <dbReference type="SAM" id="MobiDB-lite"/>
    </source>
</evidence>
<keyword evidence="4" id="KW-0862">Zinc</keyword>
<dbReference type="InterPro" id="IPR036236">
    <property type="entry name" value="Znf_C2H2_sf"/>
</dbReference>
<dbReference type="AlphaFoldDB" id="A0A5F8GLP5"/>
<evidence type="ECO:0000259" key="7">
    <source>
        <dbReference type="PROSITE" id="PS50157"/>
    </source>
</evidence>
<dbReference type="Bgee" id="ENSMODG00000021250">
    <property type="expression patterns" value="Expressed in cerebellum and 7 other cell types or tissues"/>
</dbReference>
<reference evidence="8" key="3">
    <citation type="submission" date="2025-09" db="UniProtKB">
        <authorList>
            <consortium name="Ensembl"/>
        </authorList>
    </citation>
    <scope>IDENTIFICATION</scope>
</reference>
<accession>A0A5F8GLP5</accession>
<dbReference type="PROSITE" id="PS00028">
    <property type="entry name" value="ZINC_FINGER_C2H2_1"/>
    <property type="match status" value="2"/>
</dbReference>
<keyword evidence="1" id="KW-0479">Metal-binding</keyword>
<feature type="domain" description="C2H2-type" evidence="7">
    <location>
        <begin position="28"/>
        <end position="57"/>
    </location>
</feature>
<dbReference type="GO" id="GO:0000981">
    <property type="term" value="F:DNA-binding transcription factor activity, RNA polymerase II-specific"/>
    <property type="evidence" value="ECO:0007669"/>
    <property type="project" value="UniProtKB-ARBA"/>
</dbReference>
<evidence type="ECO:0000256" key="1">
    <source>
        <dbReference type="ARBA" id="ARBA00022723"/>
    </source>
</evidence>
<feature type="compositionally biased region" description="Low complexity" evidence="6">
    <location>
        <begin position="93"/>
        <end position="131"/>
    </location>
</feature>
<dbReference type="PANTHER" id="PTHR19818:SF167">
    <property type="entry name" value="ZINC FINGER PROTEIN ZIC 4"/>
    <property type="match status" value="1"/>
</dbReference>
<dbReference type="GO" id="GO:0008270">
    <property type="term" value="F:zinc ion binding"/>
    <property type="evidence" value="ECO:0007669"/>
    <property type="project" value="UniProtKB-KW"/>
</dbReference>